<dbReference type="AlphaFoldDB" id="D9TQG8"/>
<keyword evidence="1" id="KW-0472">Membrane</keyword>
<dbReference type="KEGG" id="ttm:Tthe_1697"/>
<dbReference type="GeneID" id="93865603"/>
<keyword evidence="1" id="KW-1133">Transmembrane helix</keyword>
<proteinExistence type="predicted"/>
<dbReference type="EMBL" id="CP002171">
    <property type="protein sequence ID" value="ADL69202.1"/>
    <property type="molecule type" value="Genomic_DNA"/>
</dbReference>
<protein>
    <submittedName>
        <fullName evidence="2">Uncharacterized protein</fullName>
    </submittedName>
</protein>
<dbReference type="STRING" id="580327.Tthe_1697"/>
<evidence type="ECO:0000313" key="3">
    <source>
        <dbReference type="Proteomes" id="UP000001626"/>
    </source>
</evidence>
<gene>
    <name evidence="2" type="ordered locus">Tthe_1697</name>
</gene>
<keyword evidence="1" id="KW-0812">Transmembrane</keyword>
<accession>D9TQG8</accession>
<feature type="transmembrane region" description="Helical" evidence="1">
    <location>
        <begin position="14"/>
        <end position="31"/>
    </location>
</feature>
<name>D9TQG8_THETC</name>
<dbReference type="RefSeq" id="WP_013298168.1">
    <property type="nucleotide sequence ID" value="NC_014410.1"/>
</dbReference>
<keyword evidence="3" id="KW-1185">Reference proteome</keyword>
<evidence type="ECO:0000256" key="1">
    <source>
        <dbReference type="SAM" id="Phobius"/>
    </source>
</evidence>
<evidence type="ECO:0000313" key="2">
    <source>
        <dbReference type="EMBL" id="ADL69202.1"/>
    </source>
</evidence>
<dbReference type="HOGENOM" id="CLU_3206396_0_0_9"/>
<dbReference type="Proteomes" id="UP000001626">
    <property type="component" value="Chromosome"/>
</dbReference>
<reference evidence="2 3" key="1">
    <citation type="submission" date="2010-08" db="EMBL/GenBank/DDBJ databases">
        <title>Complete sequence of Thermoanaerobacterium thermosaccharolyticum DSM 571.</title>
        <authorList>
            <consortium name="US DOE Joint Genome Institute"/>
            <person name="Lucas S."/>
            <person name="Copeland A."/>
            <person name="Lapidus A."/>
            <person name="Cheng J.-F."/>
            <person name="Bruce D."/>
            <person name="Goodwin L."/>
            <person name="Pitluck S."/>
            <person name="Teshima H."/>
            <person name="Detter J.C."/>
            <person name="Han C."/>
            <person name="Tapia R."/>
            <person name="Land M."/>
            <person name="Hauser L."/>
            <person name="Chang Y.-J."/>
            <person name="Jeffries C."/>
            <person name="Kyrpides N."/>
            <person name="Ivanova N."/>
            <person name="Mikhailova N."/>
            <person name="Hemme C.L."/>
            <person name="Woyke T."/>
        </authorList>
    </citation>
    <scope>NUCLEOTIDE SEQUENCE [LARGE SCALE GENOMIC DNA]</scope>
    <source>
        <strain evidence="3">ATCC 7956 / DSM 571 / NCIMB 9385 / NCA 3814 / NCTC 13789 / WDCM 00135 / 2032</strain>
    </source>
</reference>
<sequence length="45" mass="5352">MTQKEITRLRKNKVIKKFMLNIMIAIIPYLITSLNKKIPVFVQAY</sequence>
<organism evidence="2 3">
    <name type="scientific">Thermoanaerobacterium thermosaccharolyticum (strain ATCC 7956 / DSM 571 / NCIMB 9385 / NCA 3814 / NCTC 13789 / WDCM 00135 / 2032)</name>
    <name type="common">Clostridium thermosaccharolyticum</name>
    <dbReference type="NCBI Taxonomy" id="580327"/>
    <lineage>
        <taxon>Bacteria</taxon>
        <taxon>Bacillati</taxon>
        <taxon>Bacillota</taxon>
        <taxon>Clostridia</taxon>
        <taxon>Thermoanaerobacterales</taxon>
        <taxon>Thermoanaerobacteraceae</taxon>
        <taxon>Thermoanaerobacterium</taxon>
    </lineage>
</organism>